<sequence length="154" mass="16966">MINSPAALNLQDTVTKNIRILMAAYGTKQEEFAADLGVAQSGLSRKLNRRTDWTMSDIANAACFFNISVADLVLPITFSTGLRPDYQVQHNVAPDNAESRELAGAAGPRYIVRPDDAENTKKRGANNSPRAIVMPYDPDFWVPSVGLEPTLRRF</sequence>
<dbReference type="Gene3D" id="1.10.260.40">
    <property type="entry name" value="lambda repressor-like DNA-binding domains"/>
    <property type="match status" value="1"/>
</dbReference>
<organism evidence="2 3">
    <name type="scientific">Bifidobacterium longum subsp. longum</name>
    <dbReference type="NCBI Taxonomy" id="1679"/>
    <lineage>
        <taxon>Bacteria</taxon>
        <taxon>Bacillati</taxon>
        <taxon>Actinomycetota</taxon>
        <taxon>Actinomycetes</taxon>
        <taxon>Bifidobacteriales</taxon>
        <taxon>Bifidobacteriaceae</taxon>
        <taxon>Bifidobacterium</taxon>
    </lineage>
</organism>
<feature type="domain" description="HTH cro/C1-type" evidence="1">
    <location>
        <begin position="18"/>
        <end position="72"/>
    </location>
</feature>
<dbReference type="InterPro" id="IPR010982">
    <property type="entry name" value="Lambda_DNA-bd_dom_sf"/>
</dbReference>
<evidence type="ECO:0000313" key="3">
    <source>
        <dbReference type="Proteomes" id="UP000293319"/>
    </source>
</evidence>
<dbReference type="SMART" id="SM00530">
    <property type="entry name" value="HTH_XRE"/>
    <property type="match status" value="1"/>
</dbReference>
<dbReference type="EMBL" id="SHQV01000013">
    <property type="protein sequence ID" value="TCE44389.1"/>
    <property type="molecule type" value="Genomic_DNA"/>
</dbReference>
<dbReference type="AlphaFoldDB" id="A0AB74HBU5"/>
<dbReference type="GO" id="GO:0003677">
    <property type="term" value="F:DNA binding"/>
    <property type="evidence" value="ECO:0007669"/>
    <property type="project" value="InterPro"/>
</dbReference>
<protein>
    <recommendedName>
        <fullName evidence="1">HTH cro/C1-type domain-containing protein</fullName>
    </recommendedName>
</protein>
<evidence type="ECO:0000259" key="1">
    <source>
        <dbReference type="PROSITE" id="PS50943"/>
    </source>
</evidence>
<accession>A0AB74HBU5</accession>
<dbReference type="Proteomes" id="UP000293319">
    <property type="component" value="Unassembled WGS sequence"/>
</dbReference>
<name>A0AB74HBU5_BIFLL</name>
<gene>
    <name evidence="2" type="ORF">MCC10044_1074</name>
</gene>
<dbReference type="InterPro" id="IPR001387">
    <property type="entry name" value="Cro/C1-type_HTH"/>
</dbReference>
<reference evidence="2 3" key="1">
    <citation type="journal article" date="2018" name="Sci. Rep.">
        <title>Genomic diversity and distribution of Bifidobacterium longum subsp. longum across the human lifespan.</title>
        <authorList>
            <person name="Odamaki T."/>
            <person name="Bottacini F."/>
            <person name="Kato K."/>
            <person name="Mitsuyama E."/>
            <person name="Yoshida K."/>
            <person name="Horigome A."/>
            <person name="Xiao J.Z."/>
            <person name="van Sinderen D."/>
        </authorList>
    </citation>
    <scope>NUCLEOTIDE SEQUENCE [LARGE SCALE GENOMIC DNA]</scope>
    <source>
        <strain evidence="2 3">MCC10044</strain>
    </source>
</reference>
<dbReference type="SUPFAM" id="SSF47413">
    <property type="entry name" value="lambda repressor-like DNA-binding domains"/>
    <property type="match status" value="1"/>
</dbReference>
<evidence type="ECO:0000313" key="2">
    <source>
        <dbReference type="EMBL" id="TCE44389.1"/>
    </source>
</evidence>
<dbReference type="CDD" id="cd00093">
    <property type="entry name" value="HTH_XRE"/>
    <property type="match status" value="1"/>
</dbReference>
<comment type="caution">
    <text evidence="2">The sequence shown here is derived from an EMBL/GenBank/DDBJ whole genome shotgun (WGS) entry which is preliminary data.</text>
</comment>
<dbReference type="PROSITE" id="PS50943">
    <property type="entry name" value="HTH_CROC1"/>
    <property type="match status" value="1"/>
</dbReference>
<proteinExistence type="predicted"/>